<gene>
    <name evidence="2" type="ORF">TVAG_232530</name>
</gene>
<dbReference type="EMBL" id="DS113494">
    <property type="protein sequence ID" value="EAY03770.1"/>
    <property type="molecule type" value="Genomic_DNA"/>
</dbReference>
<dbReference type="InterPro" id="IPR016024">
    <property type="entry name" value="ARM-type_fold"/>
</dbReference>
<reference evidence="2" key="2">
    <citation type="journal article" date="2007" name="Science">
        <title>Draft genome sequence of the sexually transmitted pathogen Trichomonas vaginalis.</title>
        <authorList>
            <person name="Carlton J.M."/>
            <person name="Hirt R.P."/>
            <person name="Silva J.C."/>
            <person name="Delcher A.L."/>
            <person name="Schatz M."/>
            <person name="Zhao Q."/>
            <person name="Wortman J.R."/>
            <person name="Bidwell S.L."/>
            <person name="Alsmark U.C.M."/>
            <person name="Besteiro S."/>
            <person name="Sicheritz-Ponten T."/>
            <person name="Noel C.J."/>
            <person name="Dacks J.B."/>
            <person name="Foster P.G."/>
            <person name="Simillion C."/>
            <person name="Van de Peer Y."/>
            <person name="Miranda-Saavedra D."/>
            <person name="Barton G.J."/>
            <person name="Westrop G.D."/>
            <person name="Mueller S."/>
            <person name="Dessi D."/>
            <person name="Fiori P.L."/>
            <person name="Ren Q."/>
            <person name="Paulsen I."/>
            <person name="Zhang H."/>
            <person name="Bastida-Corcuera F.D."/>
            <person name="Simoes-Barbosa A."/>
            <person name="Brown M.T."/>
            <person name="Hayes R.D."/>
            <person name="Mukherjee M."/>
            <person name="Okumura C.Y."/>
            <person name="Schneider R."/>
            <person name="Smith A.J."/>
            <person name="Vanacova S."/>
            <person name="Villalvazo M."/>
            <person name="Haas B.J."/>
            <person name="Pertea M."/>
            <person name="Feldblyum T.V."/>
            <person name="Utterback T.R."/>
            <person name="Shu C.L."/>
            <person name="Osoegawa K."/>
            <person name="de Jong P.J."/>
            <person name="Hrdy I."/>
            <person name="Horvathova L."/>
            <person name="Zubacova Z."/>
            <person name="Dolezal P."/>
            <person name="Malik S.B."/>
            <person name="Logsdon J.M. Jr."/>
            <person name="Henze K."/>
            <person name="Gupta A."/>
            <person name="Wang C.C."/>
            <person name="Dunne R.L."/>
            <person name="Upcroft J.A."/>
            <person name="Upcroft P."/>
            <person name="White O."/>
            <person name="Salzberg S.L."/>
            <person name="Tang P."/>
            <person name="Chiu C.-H."/>
            <person name="Lee Y.-S."/>
            <person name="Embley T.M."/>
            <person name="Coombs G.H."/>
            <person name="Mottram J.C."/>
            <person name="Tachezy J."/>
            <person name="Fraser-Liggett C.M."/>
            <person name="Johnson P.J."/>
        </authorList>
    </citation>
    <scope>NUCLEOTIDE SEQUENCE [LARGE SCALE GENOMIC DNA]</scope>
    <source>
        <strain evidence="2">G3</strain>
    </source>
</reference>
<proteinExistence type="predicted"/>
<name>A2EU83_TRIV3</name>
<accession>A2EU83</accession>
<organism evidence="2 3">
    <name type="scientific">Trichomonas vaginalis (strain ATCC PRA-98 / G3)</name>
    <dbReference type="NCBI Taxonomy" id="412133"/>
    <lineage>
        <taxon>Eukaryota</taxon>
        <taxon>Metamonada</taxon>
        <taxon>Parabasalia</taxon>
        <taxon>Trichomonadida</taxon>
        <taxon>Trichomonadidae</taxon>
        <taxon>Trichomonas</taxon>
    </lineage>
</organism>
<dbReference type="Proteomes" id="UP000001542">
    <property type="component" value="Unassembled WGS sequence"/>
</dbReference>
<feature type="coiled-coil region" evidence="1">
    <location>
        <begin position="1"/>
        <end position="35"/>
    </location>
</feature>
<dbReference type="InParanoid" id="A2EU83"/>
<dbReference type="AlphaFoldDB" id="A2EU83"/>
<sequence>MDEYKTSESNTEETNKSLEENIVQELEQIAEYIRDAYSKEEFGNVAEQIHIFADLIHDILNNIQPKAQTIQKIKDILINTELASLIGENICNKNKGVLFDCVHLLYSVSFNNDLLLIFAEYDILAELCKFFLTWPRSKWLEIIVVITSLIKFQTSIDDLISHFPDIQAKLSMYPGGIMLYVQLSNQLLMHFPDPNLILPIVDGFCTIVDDLPFPETYDCISRMIHIEENVCELIIERNILQRIVDLCTIQRMKSEDVSSPMRIIAKIALHCESNVISQYGFLYSVAEALINSDVENKIISGIKFIISMLPDNFNTLITFVTEDNLLGLIASFMSTGSLKLKKNSAKLMCKLIKSTNESIISLSIVYNIPKLMIPILENDLADVYEILTFYLITFQYVDNDIAKKDEMINMLNEVEGIDAFHDCYESDNDNIHYLAEEVLKYVE</sequence>
<dbReference type="Gene3D" id="1.25.10.10">
    <property type="entry name" value="Leucine-rich Repeat Variant"/>
    <property type="match status" value="1"/>
</dbReference>
<keyword evidence="3" id="KW-1185">Reference proteome</keyword>
<dbReference type="VEuPathDB" id="TrichDB:TVAGG3_1051380"/>
<protein>
    <submittedName>
        <fullName evidence="2">Uncharacterized protein</fullName>
    </submittedName>
</protein>
<evidence type="ECO:0000256" key="1">
    <source>
        <dbReference type="SAM" id="Coils"/>
    </source>
</evidence>
<evidence type="ECO:0000313" key="3">
    <source>
        <dbReference type="Proteomes" id="UP000001542"/>
    </source>
</evidence>
<dbReference type="RefSeq" id="XP_001315993.1">
    <property type="nucleotide sequence ID" value="XM_001315958.1"/>
</dbReference>
<keyword evidence="1" id="KW-0175">Coiled coil</keyword>
<dbReference type="SMR" id="A2EU83"/>
<dbReference type="KEGG" id="tva:4761614"/>
<reference evidence="2" key="1">
    <citation type="submission" date="2006-10" db="EMBL/GenBank/DDBJ databases">
        <authorList>
            <person name="Amadeo P."/>
            <person name="Zhao Q."/>
            <person name="Wortman J."/>
            <person name="Fraser-Liggett C."/>
            <person name="Carlton J."/>
        </authorList>
    </citation>
    <scope>NUCLEOTIDE SEQUENCE</scope>
    <source>
        <strain evidence="2">G3</strain>
    </source>
</reference>
<dbReference type="InterPro" id="IPR011989">
    <property type="entry name" value="ARM-like"/>
</dbReference>
<evidence type="ECO:0000313" key="2">
    <source>
        <dbReference type="EMBL" id="EAY03770.1"/>
    </source>
</evidence>
<dbReference type="VEuPathDB" id="TrichDB:TVAG_232530"/>
<dbReference type="SUPFAM" id="SSF48371">
    <property type="entry name" value="ARM repeat"/>
    <property type="match status" value="1"/>
</dbReference>